<sequence>VYLIPITIISLVPITKSFDTPSPTSHSFSITIIPLIPITKISSILITNILLILHQQIPITNITDFPSSTSLRFLITNIYFILHHKSLFDSPSQASL</sequence>
<organism evidence="2 3">
    <name type="scientific">Biomphalaria pfeifferi</name>
    <name type="common">Bloodfluke planorb</name>
    <name type="synonym">Freshwater snail</name>
    <dbReference type="NCBI Taxonomy" id="112525"/>
    <lineage>
        <taxon>Eukaryota</taxon>
        <taxon>Metazoa</taxon>
        <taxon>Spiralia</taxon>
        <taxon>Lophotrochozoa</taxon>
        <taxon>Mollusca</taxon>
        <taxon>Gastropoda</taxon>
        <taxon>Heterobranchia</taxon>
        <taxon>Euthyneura</taxon>
        <taxon>Panpulmonata</taxon>
        <taxon>Hygrophila</taxon>
        <taxon>Lymnaeoidea</taxon>
        <taxon>Planorbidae</taxon>
        <taxon>Biomphalaria</taxon>
    </lineage>
</organism>
<evidence type="ECO:0000313" key="3">
    <source>
        <dbReference type="Proteomes" id="UP001233172"/>
    </source>
</evidence>
<feature type="transmembrane region" description="Helical" evidence="1">
    <location>
        <begin position="28"/>
        <end position="53"/>
    </location>
</feature>
<keyword evidence="1" id="KW-1133">Transmembrane helix</keyword>
<accession>A0AAD8BZS8</accession>
<protein>
    <submittedName>
        <fullName evidence="2">Uncharacterized protein</fullName>
    </submittedName>
</protein>
<evidence type="ECO:0000256" key="1">
    <source>
        <dbReference type="SAM" id="Phobius"/>
    </source>
</evidence>
<keyword evidence="1" id="KW-0472">Membrane</keyword>
<name>A0AAD8BZS8_BIOPF</name>
<reference evidence="2" key="2">
    <citation type="submission" date="2023-04" db="EMBL/GenBank/DDBJ databases">
        <authorList>
            <person name="Bu L."/>
            <person name="Lu L."/>
            <person name="Laidemitt M.R."/>
            <person name="Zhang S.M."/>
            <person name="Mutuku M."/>
            <person name="Mkoji G."/>
            <person name="Steinauer M."/>
            <person name="Loker E.S."/>
        </authorList>
    </citation>
    <scope>NUCLEOTIDE SEQUENCE</scope>
    <source>
        <strain evidence="2">KasaAsao</strain>
        <tissue evidence="2">Whole Snail</tissue>
    </source>
</reference>
<feature type="non-terminal residue" evidence="2">
    <location>
        <position position="1"/>
    </location>
</feature>
<evidence type="ECO:0000313" key="2">
    <source>
        <dbReference type="EMBL" id="KAK0063673.1"/>
    </source>
</evidence>
<dbReference type="EMBL" id="JASAOG010000020">
    <property type="protein sequence ID" value="KAK0063673.1"/>
    <property type="molecule type" value="Genomic_DNA"/>
</dbReference>
<keyword evidence="1" id="KW-0812">Transmembrane</keyword>
<keyword evidence="3" id="KW-1185">Reference proteome</keyword>
<dbReference type="AlphaFoldDB" id="A0AAD8BZS8"/>
<reference evidence="2" key="1">
    <citation type="journal article" date="2023" name="PLoS Negl. Trop. Dis.">
        <title>A genome sequence for Biomphalaria pfeifferi, the major vector snail for the human-infecting parasite Schistosoma mansoni.</title>
        <authorList>
            <person name="Bu L."/>
            <person name="Lu L."/>
            <person name="Laidemitt M.R."/>
            <person name="Zhang S.M."/>
            <person name="Mutuku M."/>
            <person name="Mkoji G."/>
            <person name="Steinauer M."/>
            <person name="Loker E.S."/>
        </authorList>
    </citation>
    <scope>NUCLEOTIDE SEQUENCE</scope>
    <source>
        <strain evidence="2">KasaAsao</strain>
    </source>
</reference>
<comment type="caution">
    <text evidence="2">The sequence shown here is derived from an EMBL/GenBank/DDBJ whole genome shotgun (WGS) entry which is preliminary data.</text>
</comment>
<proteinExistence type="predicted"/>
<gene>
    <name evidence="2" type="ORF">Bpfe_006824</name>
</gene>
<dbReference type="Proteomes" id="UP001233172">
    <property type="component" value="Unassembled WGS sequence"/>
</dbReference>